<evidence type="ECO:0000256" key="1">
    <source>
        <dbReference type="ARBA" id="ARBA00023002"/>
    </source>
</evidence>
<organism evidence="3 4">
    <name type="scientific">Bonamia ostreae</name>
    <dbReference type="NCBI Taxonomy" id="126728"/>
    <lineage>
        <taxon>Eukaryota</taxon>
        <taxon>Sar</taxon>
        <taxon>Rhizaria</taxon>
        <taxon>Endomyxa</taxon>
        <taxon>Ascetosporea</taxon>
        <taxon>Haplosporida</taxon>
        <taxon>Bonamia</taxon>
    </lineage>
</organism>
<sequence>MDPITGLSGSGPAFVFMFIEAMSDAGVKRGLSRPVALELAAQTCFGSAKMFLETKKHPGELKDMVTSSAGTTIHGVDVLEKNAFRSAVIQAVDAATNRSEELNV</sequence>
<evidence type="ECO:0000313" key="4">
    <source>
        <dbReference type="Proteomes" id="UP001439008"/>
    </source>
</evidence>
<feature type="domain" description="Pyrroline-5-carboxylate reductase dimerisation" evidence="2">
    <location>
        <begin position="1"/>
        <end position="102"/>
    </location>
</feature>
<dbReference type="InterPro" id="IPR008927">
    <property type="entry name" value="6-PGluconate_DH-like_C_sf"/>
</dbReference>
<comment type="caution">
    <text evidence="3">The sequence shown here is derived from an EMBL/GenBank/DDBJ whole genome shotgun (WGS) entry which is preliminary data.</text>
</comment>
<dbReference type="PANTHER" id="PTHR11645:SF0">
    <property type="entry name" value="PYRROLINE-5-CARBOXYLATE REDUCTASE 3"/>
    <property type="match status" value="1"/>
</dbReference>
<evidence type="ECO:0000259" key="2">
    <source>
        <dbReference type="Pfam" id="PF14748"/>
    </source>
</evidence>
<keyword evidence="1" id="KW-0560">Oxidoreductase</keyword>
<name>A0ABV2ASV1_9EUKA</name>
<gene>
    <name evidence="3" type="ORF">MHBO_004263</name>
</gene>
<dbReference type="Gene3D" id="1.10.3730.10">
    <property type="entry name" value="ProC C-terminal domain-like"/>
    <property type="match status" value="1"/>
</dbReference>
<proteinExistence type="predicted"/>
<dbReference type="EMBL" id="JBDODL010003553">
    <property type="protein sequence ID" value="MES1922740.1"/>
    <property type="molecule type" value="Genomic_DNA"/>
</dbReference>
<dbReference type="PROSITE" id="PS00521">
    <property type="entry name" value="P5CR"/>
    <property type="match status" value="1"/>
</dbReference>
<accession>A0ABV2ASV1</accession>
<protein>
    <recommendedName>
        <fullName evidence="2">Pyrroline-5-carboxylate reductase dimerisation domain-containing protein</fullName>
    </recommendedName>
</protein>
<dbReference type="PANTHER" id="PTHR11645">
    <property type="entry name" value="PYRROLINE-5-CARBOXYLATE REDUCTASE"/>
    <property type="match status" value="1"/>
</dbReference>
<dbReference type="Proteomes" id="UP001439008">
    <property type="component" value="Unassembled WGS sequence"/>
</dbReference>
<dbReference type="Pfam" id="PF14748">
    <property type="entry name" value="P5CR_dimer"/>
    <property type="match status" value="1"/>
</dbReference>
<dbReference type="SUPFAM" id="SSF48179">
    <property type="entry name" value="6-phosphogluconate dehydrogenase C-terminal domain-like"/>
    <property type="match status" value="1"/>
</dbReference>
<keyword evidence="4" id="KW-1185">Reference proteome</keyword>
<dbReference type="InterPro" id="IPR053790">
    <property type="entry name" value="P5CR-like_CS"/>
</dbReference>
<reference evidence="3 4" key="1">
    <citation type="journal article" date="2024" name="BMC Biol.">
        <title>Comparative genomics of Ascetosporea gives new insight into the evolutionary basis for animal parasitism in Rhizaria.</title>
        <authorList>
            <person name="Hiltunen Thoren M."/>
            <person name="Onut-Brannstrom I."/>
            <person name="Alfjorden A."/>
            <person name="Peckova H."/>
            <person name="Swords F."/>
            <person name="Hooper C."/>
            <person name="Holzer A.S."/>
            <person name="Bass D."/>
            <person name="Burki F."/>
        </authorList>
    </citation>
    <scope>NUCLEOTIDE SEQUENCE [LARGE SCALE GENOMIC DNA]</scope>
    <source>
        <strain evidence="3">20-A016</strain>
    </source>
</reference>
<dbReference type="InterPro" id="IPR029036">
    <property type="entry name" value="P5CR_dimer"/>
</dbReference>
<evidence type="ECO:0000313" key="3">
    <source>
        <dbReference type="EMBL" id="MES1922740.1"/>
    </source>
</evidence>